<protein>
    <recommendedName>
        <fullName evidence="4">PKD domain-containing protein</fullName>
    </recommendedName>
</protein>
<dbReference type="Proteomes" id="UP000001593">
    <property type="component" value="Unassembled WGS sequence"/>
</dbReference>
<keyword evidence="3" id="KW-0812">Transmembrane</keyword>
<dbReference type="PROSITE" id="PS50093">
    <property type="entry name" value="PKD"/>
    <property type="match status" value="1"/>
</dbReference>
<keyword evidence="3" id="KW-0472">Membrane</keyword>
<keyword evidence="2" id="KW-0325">Glycoprotein</keyword>
<keyword evidence="3" id="KW-1133">Transmembrane helix</keyword>
<dbReference type="Pfam" id="PF00801">
    <property type="entry name" value="PKD"/>
    <property type="match status" value="1"/>
</dbReference>
<dbReference type="PANTHER" id="PTHR11861:SF8">
    <property type="entry name" value="PKD DOMAIN-CONTAINING PROTEIN"/>
    <property type="match status" value="1"/>
</dbReference>
<dbReference type="EMBL" id="DS469624">
    <property type="protein sequence ID" value="EDO38522.1"/>
    <property type="molecule type" value="Genomic_DNA"/>
</dbReference>
<organism evidence="5 6">
    <name type="scientific">Nematostella vectensis</name>
    <name type="common">Starlet sea anemone</name>
    <dbReference type="NCBI Taxonomy" id="45351"/>
    <lineage>
        <taxon>Eukaryota</taxon>
        <taxon>Metazoa</taxon>
        <taxon>Cnidaria</taxon>
        <taxon>Anthozoa</taxon>
        <taxon>Hexacorallia</taxon>
        <taxon>Actiniaria</taxon>
        <taxon>Edwardsiidae</taxon>
        <taxon>Nematostella</taxon>
    </lineage>
</organism>
<name>A7SCP1_NEMVE</name>
<accession>A7SCP1</accession>
<keyword evidence="6" id="KW-1185">Reference proteome</keyword>
<dbReference type="OMA" id="ANFDFRD"/>
<dbReference type="PANTHER" id="PTHR11861">
    <property type="entry name" value="MELANOCYTE PROTEIN PMEL 17-RELATED"/>
    <property type="match status" value="1"/>
</dbReference>
<evidence type="ECO:0000259" key="4">
    <source>
        <dbReference type="PROSITE" id="PS50093"/>
    </source>
</evidence>
<keyword evidence="1" id="KW-0732">Signal</keyword>
<reference evidence="5 6" key="1">
    <citation type="journal article" date="2007" name="Science">
        <title>Sea anemone genome reveals ancestral eumetazoan gene repertoire and genomic organization.</title>
        <authorList>
            <person name="Putnam N.H."/>
            <person name="Srivastava M."/>
            <person name="Hellsten U."/>
            <person name="Dirks B."/>
            <person name="Chapman J."/>
            <person name="Salamov A."/>
            <person name="Terry A."/>
            <person name="Shapiro H."/>
            <person name="Lindquist E."/>
            <person name="Kapitonov V.V."/>
            <person name="Jurka J."/>
            <person name="Genikhovich G."/>
            <person name="Grigoriev I.V."/>
            <person name="Lucas S.M."/>
            <person name="Steele R.E."/>
            <person name="Finnerty J.R."/>
            <person name="Technau U."/>
            <person name="Martindale M.Q."/>
            <person name="Rokhsar D.S."/>
        </authorList>
    </citation>
    <scope>NUCLEOTIDE SEQUENCE [LARGE SCALE GENOMIC DNA]</scope>
    <source>
        <strain evidence="6">CH2 X CH6</strain>
    </source>
</reference>
<gene>
    <name evidence="5" type="ORF">NEMVEDRAFT_v1g210218</name>
</gene>
<evidence type="ECO:0000313" key="5">
    <source>
        <dbReference type="EMBL" id="EDO38522.1"/>
    </source>
</evidence>
<dbReference type="HOGENOM" id="CLU_042450_0_0_1"/>
<evidence type="ECO:0000256" key="1">
    <source>
        <dbReference type="ARBA" id="ARBA00022729"/>
    </source>
</evidence>
<sequence length="534" mass="59922">MAEDTRKFRYLFGITLLYLSLFASYAERGAKSSNRRHIGDNDLDVVITNDGPTTIGGRTTLTATITSPEQNKFEFCWFLDEYRTKENCTIATHSDTFVKSDWKSPGWKDVEVSVKQWPSPVRQASSCTRVLVTDTINCQLAASSSEVGPVNLSVILHDPSQLFPLSNILFSWNFGDGHRLSDKGRYSVVHNFTQDTHYKVNVSLQADVNGRQYNGSADTNLHLYVRFWTDASVTSAPGSKTTSVDGKIYVAKGPVTFTLLYNNPYFIVTNISTDWSFGDQSTSLHYTHDSIVHNFTQEREYSVWVTPRIMTKYSKHSLDSILKVIHIKEPITDFNVTDLATSDATMAKLNVTCKGSGPFKVCWNYIGTKLDHAYVTSSPPKCLWSAEVCNFVVTDRRKKNGGFLKVTLSSYVSREEVVMMIHNTGPTIIPKPQPQSPGVIAGETIAALFICSVALFIILMYGIRKLYKARQHAVLETADFDFRDEDCRSIDSVYLEPRRGCLSFGFLSGCRKKTETYALLDQCQNNSSSYSSIL</sequence>
<evidence type="ECO:0000256" key="3">
    <source>
        <dbReference type="SAM" id="Phobius"/>
    </source>
</evidence>
<dbReference type="SUPFAM" id="SSF49299">
    <property type="entry name" value="PKD domain"/>
    <property type="match status" value="2"/>
</dbReference>
<proteinExistence type="predicted"/>
<dbReference type="OrthoDB" id="6381995at2759"/>
<dbReference type="InterPro" id="IPR000601">
    <property type="entry name" value="PKD_dom"/>
</dbReference>
<feature type="transmembrane region" description="Helical" evidence="3">
    <location>
        <begin position="445"/>
        <end position="463"/>
    </location>
</feature>
<dbReference type="InterPro" id="IPR045219">
    <property type="entry name" value="PKAT"/>
</dbReference>
<dbReference type="STRING" id="45351.A7SCP1"/>
<dbReference type="KEGG" id="nve:5510135"/>
<feature type="domain" description="PKD" evidence="4">
    <location>
        <begin position="143"/>
        <end position="209"/>
    </location>
</feature>
<dbReference type="CDD" id="cd00146">
    <property type="entry name" value="PKD"/>
    <property type="match status" value="1"/>
</dbReference>
<dbReference type="GO" id="GO:0005886">
    <property type="term" value="C:plasma membrane"/>
    <property type="evidence" value="ECO:0000318"/>
    <property type="project" value="GO_Central"/>
</dbReference>
<evidence type="ECO:0000313" key="6">
    <source>
        <dbReference type="Proteomes" id="UP000001593"/>
    </source>
</evidence>
<dbReference type="AlphaFoldDB" id="A7SCP1"/>
<dbReference type="InterPro" id="IPR035986">
    <property type="entry name" value="PKD_dom_sf"/>
</dbReference>
<dbReference type="InParanoid" id="A7SCP1"/>
<evidence type="ECO:0000256" key="2">
    <source>
        <dbReference type="ARBA" id="ARBA00023180"/>
    </source>
</evidence>